<evidence type="ECO:0000256" key="1">
    <source>
        <dbReference type="SAM" id="MobiDB-lite"/>
    </source>
</evidence>
<dbReference type="PANTHER" id="PTHR43308:SF5">
    <property type="entry name" value="S-LAYER PROTEIN _ PEPTIDOGLYCAN ENDO-BETA-N-ACETYLGLUCOSAMINIDASE"/>
    <property type="match status" value="1"/>
</dbReference>
<comment type="caution">
    <text evidence="3">The sequence shown here is derived from an EMBL/GenBank/DDBJ whole genome shotgun (WGS) entry which is preliminary data.</text>
</comment>
<proteinExistence type="predicted"/>
<accession>A0ABQ2LBN4</accession>
<evidence type="ECO:0000259" key="2">
    <source>
        <dbReference type="PROSITE" id="PS51272"/>
    </source>
</evidence>
<feature type="compositionally biased region" description="Pro residues" evidence="1">
    <location>
        <begin position="544"/>
        <end position="583"/>
    </location>
</feature>
<name>A0ABQ2LBN4_9BACL</name>
<dbReference type="InterPro" id="IPR001119">
    <property type="entry name" value="SLH_dom"/>
</dbReference>
<dbReference type="InterPro" id="IPR051465">
    <property type="entry name" value="Cell_Envelope_Struct_Comp"/>
</dbReference>
<dbReference type="PROSITE" id="PS51272">
    <property type="entry name" value="SLH"/>
    <property type="match status" value="3"/>
</dbReference>
<feature type="domain" description="SLH" evidence="2">
    <location>
        <begin position="931"/>
        <end position="991"/>
    </location>
</feature>
<dbReference type="Pfam" id="PF12733">
    <property type="entry name" value="Cadherin-like"/>
    <property type="match status" value="2"/>
</dbReference>
<evidence type="ECO:0000313" key="3">
    <source>
        <dbReference type="EMBL" id="GGO09561.1"/>
    </source>
</evidence>
<dbReference type="EMBL" id="BMLN01000019">
    <property type="protein sequence ID" value="GGO09561.1"/>
    <property type="molecule type" value="Genomic_DNA"/>
</dbReference>
<feature type="domain" description="SLH" evidence="2">
    <location>
        <begin position="804"/>
        <end position="863"/>
    </location>
</feature>
<gene>
    <name evidence="3" type="ORF">GCM10010969_40110</name>
</gene>
<feature type="domain" description="SLH" evidence="2">
    <location>
        <begin position="864"/>
        <end position="927"/>
    </location>
</feature>
<dbReference type="Pfam" id="PF00395">
    <property type="entry name" value="SLH"/>
    <property type="match status" value="3"/>
</dbReference>
<dbReference type="PANTHER" id="PTHR43308">
    <property type="entry name" value="OUTER MEMBRANE PROTEIN ALPHA-RELATED"/>
    <property type="match status" value="1"/>
</dbReference>
<sequence length="991" mass="103492">MEKKAGTSLLRRMSMVLLGLILVASTAIWPVGVNRASAAPVEGQWLSRSMSEYGNLRDVAYGNGAWIAVGDGGTILRSTDTVNWEDLGGIRNGQGEVETRRFNGVKYLNGLWIVVGDSAMIYTSTDGQIWTSRNGGSTLPALNSVSLGQGEAGENVYLAVGEENAQYTSSNGTAWNLEAGSSIPSVTDVTYGNGQFAAVSTVDSVEPPTVSTLVYGQTWNSSPLPGAPAAITFAADEFIVPSRSDNALYSSSDGSTWAAQTLSDLSVGITFRDAAYDQGSGSLMLLGNSSLGNIAAVRDSQGAWVEELINDGTTVELRSVAVNGTSAVAVGDGGSLFVRGATVDSDNTLSSLTLSGATLNTPFSSDNFEYTATAASGTTAVNVTTVTSSVYASVTVNGREAADNQPVEVTLSGPGTTTPVDITVTPQVGDPQQYTISIFREAEGPNAFLETLSIDPGTLTPDFIPTETSYTATVSNTVYNLQVTADPFDPNAVVTIEGNTVTGGEAQNVSLNYGENEITIVVRANEETTQTYRILVTRQSRPVDPAPGPGPGPGPFIPNPSPVTPAPVTPTTPAPTTPVPTTPTTPGNDFDDIATGTTSQVNGQTVFTARIDTARLAALLTGETSQIIVLPVTAEADRVVATMTGEAAALLTSSSATLRVETALGNYILPSSQLQLSSAANTLGVAEGSSELTVNITIEESSTAVQNNLSQAAAAAGFTAVSEPVDFTISAAAGDRTAEINEFSEYVQRELPIPADTNSSQVTTGVVIEPDGTVRHVPTAVVQVNDASYAQVSSLTNSSYALISNLKEFPDVAGKWSQDPVNDMASRLVVNGVGDNRFNPEGAVTRAEFSAILVRALGLPSSGQTTAFSDVTSGEWYAEAAATANRYNLIKGYPDGTFRPNATITRQEAFAIMERATTIVPLRVLENGSELSSYRDREDVADWARRSTEILLEAGLVKGSGGLIRPDATLSRAESATFAQRLLQQGALINQ</sequence>
<organism evidence="3 4">
    <name type="scientific">Saccharibacillus kuerlensis</name>
    <dbReference type="NCBI Taxonomy" id="459527"/>
    <lineage>
        <taxon>Bacteria</taxon>
        <taxon>Bacillati</taxon>
        <taxon>Bacillota</taxon>
        <taxon>Bacilli</taxon>
        <taxon>Bacillales</taxon>
        <taxon>Paenibacillaceae</taxon>
        <taxon>Saccharibacillus</taxon>
    </lineage>
</organism>
<dbReference type="InterPro" id="IPR025883">
    <property type="entry name" value="Cadherin-like_domain"/>
</dbReference>
<reference evidence="4" key="1">
    <citation type="journal article" date="2019" name="Int. J. Syst. Evol. Microbiol.">
        <title>The Global Catalogue of Microorganisms (GCM) 10K type strain sequencing project: providing services to taxonomists for standard genome sequencing and annotation.</title>
        <authorList>
            <consortium name="The Broad Institute Genomics Platform"/>
            <consortium name="The Broad Institute Genome Sequencing Center for Infectious Disease"/>
            <person name="Wu L."/>
            <person name="Ma J."/>
        </authorList>
    </citation>
    <scope>NUCLEOTIDE SEQUENCE [LARGE SCALE GENOMIC DNA]</scope>
    <source>
        <strain evidence="4">CGMCC 1.6964</strain>
    </source>
</reference>
<keyword evidence="4" id="KW-1185">Reference proteome</keyword>
<dbReference type="RefSeq" id="WP_018978596.1">
    <property type="nucleotide sequence ID" value="NZ_BMLN01000019.1"/>
</dbReference>
<protein>
    <recommendedName>
        <fullName evidence="2">SLH domain-containing protein</fullName>
    </recommendedName>
</protein>
<feature type="region of interest" description="Disordered" evidence="1">
    <location>
        <begin position="540"/>
        <end position="588"/>
    </location>
</feature>
<dbReference type="Proteomes" id="UP000606653">
    <property type="component" value="Unassembled WGS sequence"/>
</dbReference>
<evidence type="ECO:0000313" key="4">
    <source>
        <dbReference type="Proteomes" id="UP000606653"/>
    </source>
</evidence>
<dbReference type="SUPFAM" id="SSF50939">
    <property type="entry name" value="Sialidases"/>
    <property type="match status" value="1"/>
</dbReference>
<dbReference type="InterPro" id="IPR036278">
    <property type="entry name" value="Sialidase_sf"/>
</dbReference>